<name>A0A0E9X3V6_ANGAN</name>
<proteinExistence type="predicted"/>
<evidence type="ECO:0000313" key="1">
    <source>
        <dbReference type="EMBL" id="JAH96570.1"/>
    </source>
</evidence>
<dbReference type="AlphaFoldDB" id="A0A0E9X3V6"/>
<organism evidence="1">
    <name type="scientific">Anguilla anguilla</name>
    <name type="common">European freshwater eel</name>
    <name type="synonym">Muraena anguilla</name>
    <dbReference type="NCBI Taxonomy" id="7936"/>
    <lineage>
        <taxon>Eukaryota</taxon>
        <taxon>Metazoa</taxon>
        <taxon>Chordata</taxon>
        <taxon>Craniata</taxon>
        <taxon>Vertebrata</taxon>
        <taxon>Euteleostomi</taxon>
        <taxon>Actinopterygii</taxon>
        <taxon>Neopterygii</taxon>
        <taxon>Teleostei</taxon>
        <taxon>Anguilliformes</taxon>
        <taxon>Anguillidae</taxon>
        <taxon>Anguilla</taxon>
    </lineage>
</organism>
<reference evidence="1" key="2">
    <citation type="journal article" date="2015" name="Fish Shellfish Immunol.">
        <title>Early steps in the European eel (Anguilla anguilla)-Vibrio vulnificus interaction in the gills: Role of the RtxA13 toxin.</title>
        <authorList>
            <person name="Callol A."/>
            <person name="Pajuelo D."/>
            <person name="Ebbesson L."/>
            <person name="Teles M."/>
            <person name="MacKenzie S."/>
            <person name="Amaro C."/>
        </authorList>
    </citation>
    <scope>NUCLEOTIDE SEQUENCE</scope>
</reference>
<dbReference type="EMBL" id="GBXM01012007">
    <property type="protein sequence ID" value="JAH96570.1"/>
    <property type="molecule type" value="Transcribed_RNA"/>
</dbReference>
<sequence length="44" mass="5150">MTRHVLRPCFTQSRQSICQTAHKSRLLMHSEAVSCADWDYRVTV</sequence>
<reference evidence="1" key="1">
    <citation type="submission" date="2014-11" db="EMBL/GenBank/DDBJ databases">
        <authorList>
            <person name="Amaro Gonzalez C."/>
        </authorList>
    </citation>
    <scope>NUCLEOTIDE SEQUENCE</scope>
</reference>
<accession>A0A0E9X3V6</accession>
<protein>
    <submittedName>
        <fullName evidence="1">Uncharacterized protein</fullName>
    </submittedName>
</protein>